<evidence type="ECO:0000256" key="1">
    <source>
        <dbReference type="SAM" id="Coils"/>
    </source>
</evidence>
<keyword evidence="4" id="KW-1185">Reference proteome</keyword>
<comment type="caution">
    <text evidence="3">The sequence shown here is derived from an EMBL/GenBank/DDBJ whole genome shotgun (WGS) entry which is preliminary data.</text>
</comment>
<accession>A0AAV3XU69</accession>
<dbReference type="PANTHER" id="PTHR22916">
    <property type="entry name" value="GLYCOSYLTRANSFERASE"/>
    <property type="match status" value="1"/>
</dbReference>
<dbReference type="SUPFAM" id="SSF53448">
    <property type="entry name" value="Nucleotide-diphospho-sugar transferases"/>
    <property type="match status" value="1"/>
</dbReference>
<dbReference type="GO" id="GO:0016758">
    <property type="term" value="F:hexosyltransferase activity"/>
    <property type="evidence" value="ECO:0007669"/>
    <property type="project" value="UniProtKB-ARBA"/>
</dbReference>
<dbReference type="AlphaFoldDB" id="A0AAV3XU69"/>
<reference evidence="3" key="1">
    <citation type="submission" date="2019-10" db="EMBL/GenBank/DDBJ databases">
        <title>Draft genome sequece of Microseira wollei NIES-4236.</title>
        <authorList>
            <person name="Yamaguchi H."/>
            <person name="Suzuki S."/>
            <person name="Kawachi M."/>
        </authorList>
    </citation>
    <scope>NUCLEOTIDE SEQUENCE</scope>
    <source>
        <strain evidence="3">NIES-4236</strain>
    </source>
</reference>
<gene>
    <name evidence="3" type="ORF">MiSe_87130</name>
</gene>
<dbReference type="Pfam" id="PF00535">
    <property type="entry name" value="Glycos_transf_2"/>
    <property type="match status" value="1"/>
</dbReference>
<dbReference type="InterPro" id="IPR029044">
    <property type="entry name" value="Nucleotide-diphossugar_trans"/>
</dbReference>
<feature type="domain" description="Glycosyltransferase 2-like" evidence="2">
    <location>
        <begin position="277"/>
        <end position="394"/>
    </location>
</feature>
<feature type="coiled-coil region" evidence="1">
    <location>
        <begin position="527"/>
        <end position="554"/>
    </location>
</feature>
<protein>
    <recommendedName>
        <fullName evidence="2">Glycosyltransferase 2-like domain-containing protein</fullName>
    </recommendedName>
</protein>
<name>A0AAV3XU69_9CYAN</name>
<dbReference type="Proteomes" id="UP001050975">
    <property type="component" value="Unassembled WGS sequence"/>
</dbReference>
<dbReference type="InterPro" id="IPR001173">
    <property type="entry name" value="Glyco_trans_2-like"/>
</dbReference>
<proteinExistence type="predicted"/>
<dbReference type="EMBL" id="BLAY01000265">
    <property type="protein sequence ID" value="GET43887.1"/>
    <property type="molecule type" value="Genomic_DNA"/>
</dbReference>
<dbReference type="PANTHER" id="PTHR22916:SF3">
    <property type="entry name" value="UDP-GLCNAC:BETAGAL BETA-1,3-N-ACETYLGLUCOSAMINYLTRANSFERASE-LIKE PROTEIN 1"/>
    <property type="match status" value="1"/>
</dbReference>
<evidence type="ECO:0000313" key="3">
    <source>
        <dbReference type="EMBL" id="GET43887.1"/>
    </source>
</evidence>
<dbReference type="CDD" id="cd00761">
    <property type="entry name" value="Glyco_tranf_GTA_type"/>
    <property type="match status" value="1"/>
</dbReference>
<organism evidence="3 4">
    <name type="scientific">Microseira wollei NIES-4236</name>
    <dbReference type="NCBI Taxonomy" id="2530354"/>
    <lineage>
        <taxon>Bacteria</taxon>
        <taxon>Bacillati</taxon>
        <taxon>Cyanobacteriota</taxon>
        <taxon>Cyanophyceae</taxon>
        <taxon>Oscillatoriophycideae</taxon>
        <taxon>Aerosakkonematales</taxon>
        <taxon>Aerosakkonemataceae</taxon>
        <taxon>Microseira</taxon>
    </lineage>
</organism>
<dbReference type="Gene3D" id="3.90.550.10">
    <property type="entry name" value="Spore Coat Polysaccharide Biosynthesis Protein SpsA, Chain A"/>
    <property type="match status" value="1"/>
</dbReference>
<evidence type="ECO:0000259" key="2">
    <source>
        <dbReference type="Pfam" id="PF00535"/>
    </source>
</evidence>
<sequence>MITDDLMRVGSEDRFKINFKDIFVSNLLQSQANKVALLVTNEYEGIFGNGGIGTYYNTLSQKLSQDGWYIILLLCCSPDKFDGKSNIPYVNHIFSICELDQVLNLQPIHSAILSQLQYSDPIDYTSYCCLFFTQAVTTTFKKSLVYVEFHEYGGIGYRTIQAKQANILEANCVTGVTLHGGHEWISETNEKYIENAPDVFWQICYYEQYSFENADLAFFTSDYLKSKVESYGWKTSHALHISDFIPIVEKLASKKNELDELGVKSSPQTYSLPKVTIGVTCYNLGKYLLECLNSLSVQTYKNLEVIVLDDASTDEHTQEVIHQAQLMFPNFKFIKSNINRGLGASRNYLIELAEGDYFIPFDADNIALPFMVEKYVKAAVGSNAAIVNSPMMAFGTHTIGVKRDPSIYSFTGGLLPAMLQCNCWGDAASLFSIIILRKFKHPEDRGVVCHDWQIMVATSVTSEKMGYYTYPLYFYRLRPDSMMHSNKNHARDQYHLRRYLSQIEPSNYSHRQIYMLLTATQQLLQSQQHWQSQLQQAQVELERAKSEIAAMKTSNTDSP</sequence>
<keyword evidence="1" id="KW-0175">Coiled coil</keyword>
<evidence type="ECO:0000313" key="4">
    <source>
        <dbReference type="Proteomes" id="UP001050975"/>
    </source>
</evidence>